<accession>A0A1H0NQN1</accession>
<name>A0A1H0NQN1_MICTS</name>
<feature type="signal peptide" evidence="2">
    <location>
        <begin position="1"/>
        <end position="25"/>
    </location>
</feature>
<dbReference type="EMBL" id="FNJN01000003">
    <property type="protein sequence ID" value="SDO95077.1"/>
    <property type="molecule type" value="Genomic_DNA"/>
</dbReference>
<reference evidence="3 4" key="1">
    <citation type="submission" date="2016-10" db="EMBL/GenBank/DDBJ databases">
        <authorList>
            <person name="de Groot N.N."/>
        </authorList>
    </citation>
    <scope>NUCLEOTIDE SEQUENCE [LARGE SCALE GENOMIC DNA]</scope>
    <source>
        <strain evidence="3 4">StLB037</strain>
    </source>
</reference>
<evidence type="ECO:0000256" key="2">
    <source>
        <dbReference type="SAM" id="SignalP"/>
    </source>
</evidence>
<dbReference type="AlphaFoldDB" id="A0A1H0NQN1"/>
<evidence type="ECO:0000313" key="4">
    <source>
        <dbReference type="Proteomes" id="UP000186456"/>
    </source>
</evidence>
<organism evidence="3 4">
    <name type="scientific">Microbacterium testaceum (strain StLB037)</name>
    <dbReference type="NCBI Taxonomy" id="979556"/>
    <lineage>
        <taxon>Bacteria</taxon>
        <taxon>Bacillati</taxon>
        <taxon>Actinomycetota</taxon>
        <taxon>Actinomycetes</taxon>
        <taxon>Micrococcales</taxon>
        <taxon>Microbacteriaceae</taxon>
        <taxon>Microbacterium</taxon>
    </lineage>
</organism>
<keyword evidence="2" id="KW-0732">Signal</keyword>
<evidence type="ECO:0008006" key="5">
    <source>
        <dbReference type="Google" id="ProtNLM"/>
    </source>
</evidence>
<evidence type="ECO:0000256" key="1">
    <source>
        <dbReference type="SAM" id="MobiDB-lite"/>
    </source>
</evidence>
<sequence>MNARTRPLVLSLTLAAVLLATTACIPLPSPLGPDGAEGRPTSAPDAAQSPAPEESTTVDPDDVGDVFAEREEYFREQQLPMDGSPLVAVTPAQKEFIAEQRAYVEQQGSTWTATDESLALALAGDACETAILNRHQIDATTMSTHVATSPLFAQLIPSDLQGAARTQAEKPIASVMVFGATFMCPADGEQWLAAYQEVYGG</sequence>
<dbReference type="RefSeq" id="WP_074694948.1">
    <property type="nucleotide sequence ID" value="NZ_FNJN01000003.1"/>
</dbReference>
<gene>
    <name evidence="3" type="ORF">SAMN04487788_1488</name>
</gene>
<dbReference type="Proteomes" id="UP000186456">
    <property type="component" value="Unassembled WGS sequence"/>
</dbReference>
<proteinExistence type="predicted"/>
<protein>
    <recommendedName>
        <fullName evidence="5">DUF732 domain-containing protein</fullName>
    </recommendedName>
</protein>
<feature type="chain" id="PRO_5038858271" description="DUF732 domain-containing protein" evidence="2">
    <location>
        <begin position="26"/>
        <end position="201"/>
    </location>
</feature>
<evidence type="ECO:0000313" key="3">
    <source>
        <dbReference type="EMBL" id="SDO95077.1"/>
    </source>
</evidence>
<feature type="region of interest" description="Disordered" evidence="1">
    <location>
        <begin position="30"/>
        <end position="62"/>
    </location>
</feature>
<dbReference type="PROSITE" id="PS51257">
    <property type="entry name" value="PROKAR_LIPOPROTEIN"/>
    <property type="match status" value="1"/>
</dbReference>